<protein>
    <submittedName>
        <fullName evidence="1">Uncharacterized protein</fullName>
    </submittedName>
</protein>
<name>E4YYQ1_OIKDI</name>
<gene>
    <name evidence="1" type="ORF">GSOID_T00022597001</name>
</gene>
<dbReference type="Proteomes" id="UP000011014">
    <property type="component" value="Unassembled WGS sequence"/>
</dbReference>
<proteinExistence type="predicted"/>
<reference evidence="1" key="1">
    <citation type="journal article" date="2010" name="Science">
        <title>Plasticity of animal genome architecture unmasked by rapid evolution of a pelagic tunicate.</title>
        <authorList>
            <person name="Denoeud F."/>
            <person name="Henriet S."/>
            <person name="Mungpakdee S."/>
            <person name="Aury J.M."/>
            <person name="Da Silva C."/>
            <person name="Brinkmann H."/>
            <person name="Mikhaleva J."/>
            <person name="Olsen L.C."/>
            <person name="Jubin C."/>
            <person name="Canestro C."/>
            <person name="Bouquet J.M."/>
            <person name="Danks G."/>
            <person name="Poulain J."/>
            <person name="Campsteijn C."/>
            <person name="Adamski M."/>
            <person name="Cross I."/>
            <person name="Yadetie F."/>
            <person name="Muffato M."/>
            <person name="Louis A."/>
            <person name="Butcher S."/>
            <person name="Tsagkogeorga G."/>
            <person name="Konrad A."/>
            <person name="Singh S."/>
            <person name="Jensen M.F."/>
            <person name="Cong E.H."/>
            <person name="Eikeseth-Otteraa H."/>
            <person name="Noel B."/>
            <person name="Anthouard V."/>
            <person name="Porcel B.M."/>
            <person name="Kachouri-Lafond R."/>
            <person name="Nishino A."/>
            <person name="Ugolini M."/>
            <person name="Chourrout P."/>
            <person name="Nishida H."/>
            <person name="Aasland R."/>
            <person name="Huzurbazar S."/>
            <person name="Westhof E."/>
            <person name="Delsuc F."/>
            <person name="Lehrach H."/>
            <person name="Reinhardt R."/>
            <person name="Weissenbach J."/>
            <person name="Roy S.W."/>
            <person name="Artiguenave F."/>
            <person name="Postlethwait J.H."/>
            <person name="Manak J.R."/>
            <person name="Thompson E.M."/>
            <person name="Jaillon O."/>
            <person name="Du Pasquier L."/>
            <person name="Boudinot P."/>
            <person name="Liberles D.A."/>
            <person name="Volff J.N."/>
            <person name="Philippe H."/>
            <person name="Lenhard B."/>
            <person name="Roest Crollius H."/>
            <person name="Wincker P."/>
            <person name="Chourrout D."/>
        </authorList>
    </citation>
    <scope>NUCLEOTIDE SEQUENCE [LARGE SCALE GENOMIC DNA]</scope>
</reference>
<accession>E4YYQ1</accession>
<dbReference type="EMBL" id="FN655994">
    <property type="protein sequence ID" value="CBY40579.1"/>
    <property type="molecule type" value="Genomic_DNA"/>
</dbReference>
<evidence type="ECO:0000313" key="1">
    <source>
        <dbReference type="EMBL" id="CBY40579.1"/>
    </source>
</evidence>
<dbReference type="AlphaFoldDB" id="E4YYQ1"/>
<sequence>MYRLKGKFLPRMMDKFLYDRLIPFQDAFRFESMPNKLTGSTEQVFEFTEKLKDKIEIASGRKVDSRTIVIGNNLTPSDLRKIAHKGAVIKHFSVSIQQAISIK</sequence>
<organism evidence="1">
    <name type="scientific">Oikopleura dioica</name>
    <name type="common">Tunicate</name>
    <dbReference type="NCBI Taxonomy" id="34765"/>
    <lineage>
        <taxon>Eukaryota</taxon>
        <taxon>Metazoa</taxon>
        <taxon>Chordata</taxon>
        <taxon>Tunicata</taxon>
        <taxon>Appendicularia</taxon>
        <taxon>Copelata</taxon>
        <taxon>Oikopleuridae</taxon>
        <taxon>Oikopleura</taxon>
    </lineage>
</organism>